<protein>
    <submittedName>
        <fullName evidence="3">Phage terminase large subunit family protein</fullName>
    </submittedName>
</protein>
<dbReference type="InterPro" id="IPR046454">
    <property type="entry name" value="GpA_endonuclease"/>
</dbReference>
<dbReference type="Pfam" id="PF20454">
    <property type="entry name" value="GpA_nuclease"/>
    <property type="match status" value="1"/>
</dbReference>
<feature type="domain" description="Phage terminase large subunit GpA ATPase" evidence="1">
    <location>
        <begin position="40"/>
        <end position="282"/>
    </location>
</feature>
<dbReference type="Gene3D" id="3.40.50.300">
    <property type="entry name" value="P-loop containing nucleotide triphosphate hydrolases"/>
    <property type="match status" value="1"/>
</dbReference>
<evidence type="ECO:0000259" key="2">
    <source>
        <dbReference type="Pfam" id="PF20454"/>
    </source>
</evidence>
<dbReference type="GO" id="GO:0016887">
    <property type="term" value="F:ATP hydrolysis activity"/>
    <property type="evidence" value="ECO:0007669"/>
    <property type="project" value="InterPro"/>
</dbReference>
<dbReference type="EMBL" id="DYZA01000115">
    <property type="protein sequence ID" value="HJD97172.1"/>
    <property type="molecule type" value="Genomic_DNA"/>
</dbReference>
<evidence type="ECO:0000313" key="3">
    <source>
        <dbReference type="EMBL" id="HJD97172.1"/>
    </source>
</evidence>
<dbReference type="AlphaFoldDB" id="A0A921DSQ1"/>
<sequence length="598" mass="67562">MKLSLTETERRIFRKREIPPVSRWAAQHLIVPDGPYAGARYRRDVNPYLAGIMDAFSERSVEEVVVCGAPQTGKTLCLYACLCWCIDYRPAPRMLAMPDDETLARVVEAKLKPMFRKTRPVRELLGKSRGGRTGFADGTALYLSSAASASQRASISVQDLFLDEEALFRAFAGHGDPVTDFRERTRSYPYTHKIMRISKPVGDENTTIWADLAAMDEVRRYRVVCPACGTEQVMQPENIISEHGVKDPVRVRREKLGRYRCPHCAYHWTDYARDQAVARGRWEADNPLPSPHRVGFHLPAYLSAAVSLSEIRAAQLELEKTDDADAHQAYANGMLAMPYTPVIAKTSEAEVLELVDRELAPCTVPAGYRAVTLGIDMQKVGFWYMAVAWTGRLDGAVIDYGRLQDWEEVYRKVFETEYAVQGQEDPVPVWRAALDTGGGLEGDAISRTEQAYDFLRRYGMGVLWGTKGASHRQSIPVHWTLLERMPQSRTAIPGGLRLYLIDTDYFKTWATARLQPGSRQPFRLHAGCDEALARQLTAEQLVREKGKRVWKQRRKDNHWFDCLCLCTAAAHSTWTPSLSRILEAVEEEEPAFAERKGA</sequence>
<evidence type="ECO:0000313" key="4">
    <source>
        <dbReference type="Proteomes" id="UP000698963"/>
    </source>
</evidence>
<gene>
    <name evidence="3" type="ORF">K8W16_05965</name>
</gene>
<reference evidence="3" key="1">
    <citation type="journal article" date="2021" name="PeerJ">
        <title>Extensive microbial diversity within the chicken gut microbiome revealed by metagenomics and culture.</title>
        <authorList>
            <person name="Gilroy R."/>
            <person name="Ravi A."/>
            <person name="Getino M."/>
            <person name="Pursley I."/>
            <person name="Horton D.L."/>
            <person name="Alikhan N.F."/>
            <person name="Baker D."/>
            <person name="Gharbi K."/>
            <person name="Hall N."/>
            <person name="Watson M."/>
            <person name="Adriaenssens E.M."/>
            <person name="Foster-Nyarko E."/>
            <person name="Jarju S."/>
            <person name="Secka A."/>
            <person name="Antonio M."/>
            <person name="Oren A."/>
            <person name="Chaudhuri R.R."/>
            <person name="La Ragione R."/>
            <person name="Hildebrand F."/>
            <person name="Pallen M.J."/>
        </authorList>
    </citation>
    <scope>NUCLEOTIDE SEQUENCE</scope>
    <source>
        <strain evidence="3">ChiGjej2B2-19336</strain>
    </source>
</reference>
<dbReference type="Proteomes" id="UP000698963">
    <property type="component" value="Unassembled WGS sequence"/>
</dbReference>
<dbReference type="RefSeq" id="WP_304122070.1">
    <property type="nucleotide sequence ID" value="NZ_DYZA01000115.1"/>
</dbReference>
<dbReference type="InterPro" id="IPR046453">
    <property type="entry name" value="GpA_ATPase"/>
</dbReference>
<organism evidence="3 4">
    <name type="scientific">Mailhella massiliensis</name>
    <dbReference type="NCBI Taxonomy" id="1903261"/>
    <lineage>
        <taxon>Bacteria</taxon>
        <taxon>Pseudomonadati</taxon>
        <taxon>Thermodesulfobacteriota</taxon>
        <taxon>Desulfovibrionia</taxon>
        <taxon>Desulfovibrionales</taxon>
        <taxon>Desulfovibrionaceae</taxon>
        <taxon>Mailhella</taxon>
    </lineage>
</organism>
<dbReference type="GO" id="GO:0004519">
    <property type="term" value="F:endonuclease activity"/>
    <property type="evidence" value="ECO:0007669"/>
    <property type="project" value="InterPro"/>
</dbReference>
<dbReference type="Pfam" id="PF05876">
    <property type="entry name" value="GpA_ATPase"/>
    <property type="match status" value="1"/>
</dbReference>
<feature type="domain" description="Terminase large subunit GpA endonuclease" evidence="2">
    <location>
        <begin position="294"/>
        <end position="571"/>
    </location>
</feature>
<reference evidence="3" key="2">
    <citation type="submission" date="2021-09" db="EMBL/GenBank/DDBJ databases">
        <authorList>
            <person name="Gilroy R."/>
        </authorList>
    </citation>
    <scope>NUCLEOTIDE SEQUENCE</scope>
    <source>
        <strain evidence="3">ChiGjej2B2-19336</strain>
    </source>
</reference>
<comment type="caution">
    <text evidence="3">The sequence shown here is derived from an EMBL/GenBank/DDBJ whole genome shotgun (WGS) entry which is preliminary data.</text>
</comment>
<name>A0A921DSQ1_9BACT</name>
<accession>A0A921DSQ1</accession>
<dbReference type="InterPro" id="IPR027417">
    <property type="entry name" value="P-loop_NTPase"/>
</dbReference>
<proteinExistence type="predicted"/>
<evidence type="ECO:0000259" key="1">
    <source>
        <dbReference type="Pfam" id="PF05876"/>
    </source>
</evidence>